<dbReference type="Proteomes" id="UP000243579">
    <property type="component" value="Unassembled WGS sequence"/>
</dbReference>
<keyword evidence="3" id="KW-1185">Reference proteome</keyword>
<evidence type="ECO:0000313" key="3">
    <source>
        <dbReference type="Proteomes" id="UP000243579"/>
    </source>
</evidence>
<reference evidence="2 3" key="1">
    <citation type="journal article" date="2014" name="Genome Biol. Evol.">
        <title>The secreted proteins of Achlya hypogyna and Thraustotheca clavata identify the ancestral oomycete secretome and reveal gene acquisitions by horizontal gene transfer.</title>
        <authorList>
            <person name="Misner I."/>
            <person name="Blouin N."/>
            <person name="Leonard G."/>
            <person name="Richards T.A."/>
            <person name="Lane C.E."/>
        </authorList>
    </citation>
    <scope>NUCLEOTIDE SEQUENCE [LARGE SCALE GENOMIC DNA]</scope>
    <source>
        <strain evidence="2 3">ATCC 48635</strain>
    </source>
</reference>
<comment type="caution">
    <text evidence="2">The sequence shown here is derived from an EMBL/GenBank/DDBJ whole genome shotgun (WGS) entry which is preliminary data.</text>
</comment>
<dbReference type="STRING" id="1202772.A0A1V9Z3X7"/>
<dbReference type="EMBL" id="JNBR01000450">
    <property type="protein sequence ID" value="OQR92651.1"/>
    <property type="molecule type" value="Genomic_DNA"/>
</dbReference>
<dbReference type="PANTHER" id="PTHR36401:SF1">
    <property type="entry name" value="NADH DEHYDROGENASE [UBIQUINONE] 1 BETA SUBCOMPLEX SUBUNIT 8, MITOCHONDRIAL"/>
    <property type="match status" value="1"/>
</dbReference>
<gene>
    <name evidence="2" type="ORF">ACHHYP_03371</name>
</gene>
<sequence>MSSKALAAVARSRPVAIRAALRGGHHHAPPPPPFARLPVPHGKKPLELNRDLVWTDSVAPELVIDFDSPHITSAQALRALLGMLSMVPVFLGVLYVVNPDNMRKASKRSNHLPDLRWEFGEIDEPEGEMEAL</sequence>
<protein>
    <recommendedName>
        <fullName evidence="4">Transmembrane protein</fullName>
    </recommendedName>
</protein>
<keyword evidence="1" id="KW-1133">Transmembrane helix</keyword>
<organism evidence="2 3">
    <name type="scientific">Achlya hypogyna</name>
    <name type="common">Oomycete</name>
    <name type="synonym">Protoachlya hypogyna</name>
    <dbReference type="NCBI Taxonomy" id="1202772"/>
    <lineage>
        <taxon>Eukaryota</taxon>
        <taxon>Sar</taxon>
        <taxon>Stramenopiles</taxon>
        <taxon>Oomycota</taxon>
        <taxon>Saprolegniomycetes</taxon>
        <taxon>Saprolegniales</taxon>
        <taxon>Achlyaceae</taxon>
        <taxon>Achlya</taxon>
    </lineage>
</organism>
<evidence type="ECO:0000313" key="2">
    <source>
        <dbReference type="EMBL" id="OQR92651.1"/>
    </source>
</evidence>
<dbReference type="OrthoDB" id="75067at2759"/>
<dbReference type="PANTHER" id="PTHR36401">
    <property type="entry name" value="NADH DEHYDROGENASE [UBIQUINONE] 1 BETA SUBCOMPLEX SUBUNIT 8, MITOCHONDRIAL"/>
    <property type="match status" value="1"/>
</dbReference>
<feature type="transmembrane region" description="Helical" evidence="1">
    <location>
        <begin position="76"/>
        <end position="97"/>
    </location>
</feature>
<keyword evidence="1" id="KW-0812">Transmembrane</keyword>
<dbReference type="InterPro" id="IPR038863">
    <property type="entry name" value="Put_Complex_I_su8"/>
</dbReference>
<keyword evidence="1" id="KW-0472">Membrane</keyword>
<proteinExistence type="predicted"/>
<accession>A0A1V9Z3X7</accession>
<evidence type="ECO:0008006" key="4">
    <source>
        <dbReference type="Google" id="ProtNLM"/>
    </source>
</evidence>
<evidence type="ECO:0000256" key="1">
    <source>
        <dbReference type="SAM" id="Phobius"/>
    </source>
</evidence>
<name>A0A1V9Z3X7_ACHHY</name>
<dbReference type="AlphaFoldDB" id="A0A1V9Z3X7"/>